<sequence>MDIGQTSTRVEDRKDSKEKHAKLMDKSTQLHTQLKELASKSSKLQDAYLVLEQGQILEFAVKASYDQKAVKKKALSWDTSVRDYMEDSE</sequence>
<protein>
    <submittedName>
        <fullName evidence="2">Uncharacterized protein</fullName>
    </submittedName>
</protein>
<name>A0ABD3HYV0_9MARC</name>
<evidence type="ECO:0000313" key="3">
    <source>
        <dbReference type="Proteomes" id="UP001633002"/>
    </source>
</evidence>
<evidence type="ECO:0000313" key="2">
    <source>
        <dbReference type="EMBL" id="KAL3696633.1"/>
    </source>
</evidence>
<evidence type="ECO:0000256" key="1">
    <source>
        <dbReference type="SAM" id="MobiDB-lite"/>
    </source>
</evidence>
<gene>
    <name evidence="2" type="ORF">R1sor_010709</name>
</gene>
<comment type="caution">
    <text evidence="2">The sequence shown here is derived from an EMBL/GenBank/DDBJ whole genome shotgun (WGS) entry which is preliminary data.</text>
</comment>
<keyword evidence="3" id="KW-1185">Reference proteome</keyword>
<proteinExistence type="predicted"/>
<organism evidence="2 3">
    <name type="scientific">Riccia sorocarpa</name>
    <dbReference type="NCBI Taxonomy" id="122646"/>
    <lineage>
        <taxon>Eukaryota</taxon>
        <taxon>Viridiplantae</taxon>
        <taxon>Streptophyta</taxon>
        <taxon>Embryophyta</taxon>
        <taxon>Marchantiophyta</taxon>
        <taxon>Marchantiopsida</taxon>
        <taxon>Marchantiidae</taxon>
        <taxon>Marchantiales</taxon>
        <taxon>Ricciaceae</taxon>
        <taxon>Riccia</taxon>
    </lineage>
</organism>
<feature type="region of interest" description="Disordered" evidence="1">
    <location>
        <begin position="1"/>
        <end position="23"/>
    </location>
</feature>
<feature type="compositionally biased region" description="Basic and acidic residues" evidence="1">
    <location>
        <begin position="9"/>
        <end position="23"/>
    </location>
</feature>
<accession>A0ABD3HYV0</accession>
<dbReference type="Proteomes" id="UP001633002">
    <property type="component" value="Unassembled WGS sequence"/>
</dbReference>
<dbReference type="AlphaFoldDB" id="A0ABD3HYV0"/>
<reference evidence="2 3" key="1">
    <citation type="submission" date="2024-09" db="EMBL/GenBank/DDBJ databases">
        <title>Chromosome-scale assembly of Riccia sorocarpa.</title>
        <authorList>
            <person name="Paukszto L."/>
        </authorList>
    </citation>
    <scope>NUCLEOTIDE SEQUENCE [LARGE SCALE GENOMIC DNA]</scope>
    <source>
        <strain evidence="2">LP-2024</strain>
        <tissue evidence="2">Aerial parts of the thallus</tissue>
    </source>
</reference>
<dbReference type="EMBL" id="JBJQOH010000002">
    <property type="protein sequence ID" value="KAL3696633.1"/>
    <property type="molecule type" value="Genomic_DNA"/>
</dbReference>